<comment type="caution">
    <text evidence="2">The sequence shown here is derived from an EMBL/GenBank/DDBJ whole genome shotgun (WGS) entry which is preliminary data.</text>
</comment>
<feature type="region of interest" description="Disordered" evidence="1">
    <location>
        <begin position="53"/>
        <end position="112"/>
    </location>
</feature>
<evidence type="ECO:0000313" key="2">
    <source>
        <dbReference type="EMBL" id="KAF5810493.1"/>
    </source>
</evidence>
<dbReference type="Gramene" id="mRNA:HanXRQr2_Chr04g0170161">
    <property type="protein sequence ID" value="CDS:HanXRQr2_Chr04g0170161.1"/>
    <property type="gene ID" value="HanXRQr2_Chr04g0170161"/>
</dbReference>
<dbReference type="AlphaFoldDB" id="A0A9K3J7W2"/>
<sequence length="112" mass="13017">MWLNVVKMEEKCEFYSEKMEEKINFFYYSRWPTASPTALFFWPFTNRHVTLLPRPTPGLKPNPQGTTPQLKPTQDGALGLFPQPTPQPKPHTPRPNTNNLEPMDPLQLFNMS</sequence>
<protein>
    <submittedName>
        <fullName evidence="2">Uncharacterized protein</fullName>
    </submittedName>
</protein>
<dbReference type="Proteomes" id="UP000215914">
    <property type="component" value="Unassembled WGS sequence"/>
</dbReference>
<proteinExistence type="predicted"/>
<organism evidence="2 3">
    <name type="scientific">Helianthus annuus</name>
    <name type="common">Common sunflower</name>
    <dbReference type="NCBI Taxonomy" id="4232"/>
    <lineage>
        <taxon>Eukaryota</taxon>
        <taxon>Viridiplantae</taxon>
        <taxon>Streptophyta</taxon>
        <taxon>Embryophyta</taxon>
        <taxon>Tracheophyta</taxon>
        <taxon>Spermatophyta</taxon>
        <taxon>Magnoliopsida</taxon>
        <taxon>eudicotyledons</taxon>
        <taxon>Gunneridae</taxon>
        <taxon>Pentapetalae</taxon>
        <taxon>asterids</taxon>
        <taxon>campanulids</taxon>
        <taxon>Asterales</taxon>
        <taxon>Asteraceae</taxon>
        <taxon>Asteroideae</taxon>
        <taxon>Heliantheae alliance</taxon>
        <taxon>Heliantheae</taxon>
        <taxon>Helianthus</taxon>
    </lineage>
</organism>
<reference evidence="2" key="2">
    <citation type="submission" date="2020-06" db="EMBL/GenBank/DDBJ databases">
        <title>Helianthus annuus Genome sequencing and assembly Release 2.</title>
        <authorList>
            <person name="Gouzy J."/>
            <person name="Langlade N."/>
            <person name="Munos S."/>
        </authorList>
    </citation>
    <scope>NUCLEOTIDE SEQUENCE</scope>
    <source>
        <tissue evidence="2">Leaves</tissue>
    </source>
</reference>
<name>A0A9K3J7W2_HELAN</name>
<accession>A0A9K3J7W2</accession>
<dbReference type="EMBL" id="MNCJ02000319">
    <property type="protein sequence ID" value="KAF5810493.1"/>
    <property type="molecule type" value="Genomic_DNA"/>
</dbReference>
<feature type="compositionally biased region" description="Polar residues" evidence="1">
    <location>
        <begin position="63"/>
        <end position="72"/>
    </location>
</feature>
<reference evidence="2" key="1">
    <citation type="journal article" date="2017" name="Nature">
        <title>The sunflower genome provides insights into oil metabolism, flowering and Asterid evolution.</title>
        <authorList>
            <person name="Badouin H."/>
            <person name="Gouzy J."/>
            <person name="Grassa C.J."/>
            <person name="Murat F."/>
            <person name="Staton S.E."/>
            <person name="Cottret L."/>
            <person name="Lelandais-Briere C."/>
            <person name="Owens G.L."/>
            <person name="Carrere S."/>
            <person name="Mayjonade B."/>
            <person name="Legrand L."/>
            <person name="Gill N."/>
            <person name="Kane N.C."/>
            <person name="Bowers J.E."/>
            <person name="Hubner S."/>
            <person name="Bellec A."/>
            <person name="Berard A."/>
            <person name="Berges H."/>
            <person name="Blanchet N."/>
            <person name="Boniface M.C."/>
            <person name="Brunel D."/>
            <person name="Catrice O."/>
            <person name="Chaidir N."/>
            <person name="Claudel C."/>
            <person name="Donnadieu C."/>
            <person name="Faraut T."/>
            <person name="Fievet G."/>
            <person name="Helmstetter N."/>
            <person name="King M."/>
            <person name="Knapp S.J."/>
            <person name="Lai Z."/>
            <person name="Le Paslier M.C."/>
            <person name="Lippi Y."/>
            <person name="Lorenzon L."/>
            <person name="Mandel J.R."/>
            <person name="Marage G."/>
            <person name="Marchand G."/>
            <person name="Marquand E."/>
            <person name="Bret-Mestries E."/>
            <person name="Morien E."/>
            <person name="Nambeesan S."/>
            <person name="Nguyen T."/>
            <person name="Pegot-Espagnet P."/>
            <person name="Pouilly N."/>
            <person name="Raftis F."/>
            <person name="Sallet E."/>
            <person name="Schiex T."/>
            <person name="Thomas J."/>
            <person name="Vandecasteele C."/>
            <person name="Vares D."/>
            <person name="Vear F."/>
            <person name="Vautrin S."/>
            <person name="Crespi M."/>
            <person name="Mangin B."/>
            <person name="Burke J.M."/>
            <person name="Salse J."/>
            <person name="Munos S."/>
            <person name="Vincourt P."/>
            <person name="Rieseberg L.H."/>
            <person name="Langlade N.B."/>
        </authorList>
    </citation>
    <scope>NUCLEOTIDE SEQUENCE</scope>
    <source>
        <tissue evidence="2">Leaves</tissue>
    </source>
</reference>
<evidence type="ECO:0000256" key="1">
    <source>
        <dbReference type="SAM" id="MobiDB-lite"/>
    </source>
</evidence>
<keyword evidence="3" id="KW-1185">Reference proteome</keyword>
<gene>
    <name evidence="2" type="ORF">HanXRQr2_Chr04g0170161</name>
</gene>
<evidence type="ECO:0000313" key="3">
    <source>
        <dbReference type="Proteomes" id="UP000215914"/>
    </source>
</evidence>